<evidence type="ECO:0000256" key="1">
    <source>
        <dbReference type="SAM" id="MobiDB-lite"/>
    </source>
</evidence>
<proteinExistence type="predicted"/>
<keyword evidence="3" id="KW-1185">Reference proteome</keyword>
<name>A0AAD8MLC6_9APIA</name>
<comment type="caution">
    <text evidence="2">The sequence shown here is derived from an EMBL/GenBank/DDBJ whole genome shotgun (WGS) entry which is preliminary data.</text>
</comment>
<protein>
    <submittedName>
        <fullName evidence="2">Uncharacterized protein</fullName>
    </submittedName>
</protein>
<feature type="compositionally biased region" description="Acidic residues" evidence="1">
    <location>
        <begin position="83"/>
        <end position="105"/>
    </location>
</feature>
<evidence type="ECO:0000313" key="3">
    <source>
        <dbReference type="Proteomes" id="UP001237642"/>
    </source>
</evidence>
<dbReference type="AlphaFoldDB" id="A0AAD8MLC6"/>
<organism evidence="2 3">
    <name type="scientific">Heracleum sosnowskyi</name>
    <dbReference type="NCBI Taxonomy" id="360622"/>
    <lineage>
        <taxon>Eukaryota</taxon>
        <taxon>Viridiplantae</taxon>
        <taxon>Streptophyta</taxon>
        <taxon>Embryophyta</taxon>
        <taxon>Tracheophyta</taxon>
        <taxon>Spermatophyta</taxon>
        <taxon>Magnoliopsida</taxon>
        <taxon>eudicotyledons</taxon>
        <taxon>Gunneridae</taxon>
        <taxon>Pentapetalae</taxon>
        <taxon>asterids</taxon>
        <taxon>campanulids</taxon>
        <taxon>Apiales</taxon>
        <taxon>Apiaceae</taxon>
        <taxon>Apioideae</taxon>
        <taxon>apioid superclade</taxon>
        <taxon>Tordylieae</taxon>
        <taxon>Tordyliinae</taxon>
        <taxon>Heracleum</taxon>
    </lineage>
</organism>
<evidence type="ECO:0000313" key="2">
    <source>
        <dbReference type="EMBL" id="KAK1377596.1"/>
    </source>
</evidence>
<gene>
    <name evidence="2" type="ORF">POM88_024340</name>
</gene>
<dbReference type="Proteomes" id="UP001237642">
    <property type="component" value="Unassembled WGS sequence"/>
</dbReference>
<reference evidence="2" key="1">
    <citation type="submission" date="2023-02" db="EMBL/GenBank/DDBJ databases">
        <title>Genome of toxic invasive species Heracleum sosnowskyi carries increased number of genes despite the absence of recent whole-genome duplications.</title>
        <authorList>
            <person name="Schelkunov M."/>
            <person name="Shtratnikova V."/>
            <person name="Makarenko M."/>
            <person name="Klepikova A."/>
            <person name="Omelchenko D."/>
            <person name="Novikova G."/>
            <person name="Obukhova E."/>
            <person name="Bogdanov V."/>
            <person name="Penin A."/>
            <person name="Logacheva M."/>
        </authorList>
    </citation>
    <scope>NUCLEOTIDE SEQUENCE</scope>
    <source>
        <strain evidence="2">Hsosn_3</strain>
        <tissue evidence="2">Leaf</tissue>
    </source>
</reference>
<feature type="compositionally biased region" description="Basic and acidic residues" evidence="1">
    <location>
        <begin position="68"/>
        <end position="82"/>
    </location>
</feature>
<dbReference type="EMBL" id="JAUIZM010000006">
    <property type="protein sequence ID" value="KAK1377596.1"/>
    <property type="molecule type" value="Genomic_DNA"/>
</dbReference>
<accession>A0AAD8MLC6</accession>
<reference evidence="2" key="2">
    <citation type="submission" date="2023-05" db="EMBL/GenBank/DDBJ databases">
        <authorList>
            <person name="Schelkunov M.I."/>
        </authorList>
    </citation>
    <scope>NUCLEOTIDE SEQUENCE</scope>
    <source>
        <strain evidence="2">Hsosn_3</strain>
        <tissue evidence="2">Leaf</tissue>
    </source>
</reference>
<sequence length="250" mass="28321">MSKKDSILNDDGAMQDEVSNATSFHVEPFMKRLVVGALVSCFFTLAEAQDSVVTKGQEPGQGSRLGGGRREEVGKGIARDHEENEDEEDSEEEGGYEGEEEGNDEEQIDIAIFGRAPRGICDGDYKKKTMIGQPKLGVVTFINKKNIKEAHYKRWDFDTAKQKGRARETFLNECIEQFKDFYEYPPEFSGDKIKELEGDAVVRKHLKTNLRCYMNGWKSDGLTRVEEARKKGDTRTNLRNCPPYYLSEPA</sequence>
<feature type="region of interest" description="Disordered" evidence="1">
    <location>
        <begin position="51"/>
        <end position="105"/>
    </location>
</feature>